<organism evidence="21 22">
    <name type="scientific">Zostera marina</name>
    <name type="common">Eelgrass</name>
    <dbReference type="NCBI Taxonomy" id="29655"/>
    <lineage>
        <taxon>Eukaryota</taxon>
        <taxon>Viridiplantae</taxon>
        <taxon>Streptophyta</taxon>
        <taxon>Embryophyta</taxon>
        <taxon>Tracheophyta</taxon>
        <taxon>Spermatophyta</taxon>
        <taxon>Magnoliopsida</taxon>
        <taxon>Liliopsida</taxon>
        <taxon>Zosteraceae</taxon>
        <taxon>Zostera</taxon>
    </lineage>
</organism>
<evidence type="ECO:0000256" key="7">
    <source>
        <dbReference type="ARBA" id="ARBA00022554"/>
    </source>
</evidence>
<feature type="transmembrane region" description="Helical" evidence="19">
    <location>
        <begin position="197"/>
        <end position="219"/>
    </location>
</feature>
<dbReference type="FunFam" id="3.40.630.10:FF:000008">
    <property type="entry name" value="Endoplasmic reticulum metallopeptidase 1"/>
    <property type="match status" value="1"/>
</dbReference>
<comment type="similarity">
    <text evidence="5">Belongs to the peptidase M28 family.</text>
</comment>
<comment type="caution">
    <text evidence="21">The sequence shown here is derived from an EMBL/GenBank/DDBJ whole genome shotgun (WGS) entry which is preliminary data.</text>
</comment>
<evidence type="ECO:0000256" key="14">
    <source>
        <dbReference type="ARBA" id="ARBA00022989"/>
    </source>
</evidence>
<comment type="cofactor">
    <cofactor evidence="1">
        <name>Zn(2+)</name>
        <dbReference type="ChEBI" id="CHEBI:29105"/>
    </cofactor>
</comment>
<dbReference type="Pfam" id="PF04389">
    <property type="entry name" value="Peptidase_M28"/>
    <property type="match status" value="1"/>
</dbReference>
<keyword evidence="17" id="KW-0325">Glycoprotein</keyword>
<keyword evidence="22" id="KW-1185">Reference proteome</keyword>
<dbReference type="SUPFAM" id="SSF53187">
    <property type="entry name" value="Zn-dependent exopeptidases"/>
    <property type="match status" value="1"/>
</dbReference>
<keyword evidence="14 19" id="KW-1133">Transmembrane helix</keyword>
<keyword evidence="15" id="KW-0482">Metalloprotease</keyword>
<dbReference type="PANTHER" id="PTHR12147">
    <property type="entry name" value="METALLOPEPTIDASE M28 FAMILY MEMBER"/>
    <property type="match status" value="1"/>
</dbReference>
<keyword evidence="8" id="KW-0645">Protease</keyword>
<dbReference type="InterPro" id="IPR007484">
    <property type="entry name" value="Peptidase_M28"/>
</dbReference>
<evidence type="ECO:0000313" key="22">
    <source>
        <dbReference type="Proteomes" id="UP000036987"/>
    </source>
</evidence>
<keyword evidence="10" id="KW-0479">Metal-binding</keyword>
<evidence type="ECO:0000256" key="5">
    <source>
        <dbReference type="ARBA" id="ARBA00010918"/>
    </source>
</evidence>
<evidence type="ECO:0000256" key="4">
    <source>
        <dbReference type="ARBA" id="ARBA00004477"/>
    </source>
</evidence>
<feature type="transmembrane region" description="Helical" evidence="19">
    <location>
        <begin position="322"/>
        <end position="341"/>
    </location>
</feature>
<evidence type="ECO:0000256" key="15">
    <source>
        <dbReference type="ARBA" id="ARBA00023049"/>
    </source>
</evidence>
<dbReference type="GO" id="GO:0006508">
    <property type="term" value="P:proteolysis"/>
    <property type="evidence" value="ECO:0007669"/>
    <property type="project" value="UniProtKB-KW"/>
</dbReference>
<evidence type="ECO:0000256" key="16">
    <source>
        <dbReference type="ARBA" id="ARBA00023136"/>
    </source>
</evidence>
<evidence type="ECO:0000256" key="11">
    <source>
        <dbReference type="ARBA" id="ARBA00022801"/>
    </source>
</evidence>
<sequence length="714" mass="79007">MLELARSLSQWAHGFKTGIIFLFNTGEEEGLNGAHSFITQHRWRHTVCFFVDLESMGIGGKSTIFQSGSVPWAFEIYARVAKYPSAQVFMQDLFLSGAIKSSTDFQVYSEVGGIPGFDFAYTDSISVYHTKNDKLELLKPGSLQHLGDNMLPFLVEMALSANLSIIGDVAGKDRDAHTYFDILGIYMVECSQSFANIFYNTILLQAILIWVASLIVGGFQAFTAMLLSILSIVLMWIFSLSLTVPVAFLLPLVCVHPSPYIGSPWLIMGLFGAPAVIGALVGQHLGFLILHKYLCRIASKGAPISTLDVNLQYLLKLESERWIFKGGFLLWQFVLVLGIFFKAGSSYIPLLWLASPALAFGLIDATLTPARLPKKLRIVTLLLGLTPPILISGGIFIRFGKFIVGSIVRFDRDPGGVPYWLANLIVAIFVVTIVCLLFVYLLSYIHLSGSKLSLLISMVIIFILAIIAVSFSIFPTFTDDIARTINVVHVVDMTRSSGEKQDLDSYVSIFSATPGKLDNEMRMLKSDFFSCERSRTIDFVTFNVSYSCLSSKGSSDGWRKSEIPILHVENDNIEDVRKTQVLLDTKSSTRWSLAINSDHVEDFTIEGNSDDSLFVKNKADGKGWHLIQFSGGKKSPTKFTLTLFWSTSIAAHASQSGVLSQENSPHLLKLRTDMSTITPKVARVINNLPSWCSLFGKSTSPLTLSFLTNLPVEF</sequence>
<keyword evidence="12" id="KW-0256">Endoplasmic reticulum</keyword>
<gene>
    <name evidence="21" type="ORF">ZOSMA_182G00250</name>
</gene>
<feature type="transmembrane region" description="Helical" evidence="19">
    <location>
        <begin position="265"/>
        <end position="290"/>
    </location>
</feature>
<dbReference type="PANTHER" id="PTHR12147:SF58">
    <property type="entry name" value="VACUOLAR MEMBRANE PROTEASE"/>
    <property type="match status" value="1"/>
</dbReference>
<feature type="domain" description="Peptidase M28" evidence="20">
    <location>
        <begin position="1"/>
        <end position="153"/>
    </location>
</feature>
<dbReference type="AlphaFoldDB" id="A0A0K9PSW6"/>
<feature type="transmembrane region" description="Helical" evidence="19">
    <location>
        <begin position="454"/>
        <end position="474"/>
    </location>
</feature>
<evidence type="ECO:0000256" key="8">
    <source>
        <dbReference type="ARBA" id="ARBA00022670"/>
    </source>
</evidence>
<dbReference type="GO" id="GO:0005774">
    <property type="term" value="C:vacuolar membrane"/>
    <property type="evidence" value="ECO:0007669"/>
    <property type="project" value="UniProtKB-SubCell"/>
</dbReference>
<keyword evidence="9 19" id="KW-0812">Transmembrane</keyword>
<proteinExistence type="inferred from homology"/>
<evidence type="ECO:0000256" key="17">
    <source>
        <dbReference type="ARBA" id="ARBA00023180"/>
    </source>
</evidence>
<keyword evidence="13" id="KW-0862">Zinc</keyword>
<evidence type="ECO:0000256" key="6">
    <source>
        <dbReference type="ARBA" id="ARBA00017435"/>
    </source>
</evidence>
<dbReference type="OrthoDB" id="76293at2759"/>
<feature type="transmembrane region" description="Helical" evidence="19">
    <location>
        <begin position="379"/>
        <end position="399"/>
    </location>
</feature>
<dbReference type="OMA" id="CGRHNAI"/>
<comment type="function">
    <text evidence="2">May be involved in vacuolar sorting and osmoregulation.</text>
</comment>
<dbReference type="GO" id="GO:0046872">
    <property type="term" value="F:metal ion binding"/>
    <property type="evidence" value="ECO:0007669"/>
    <property type="project" value="UniProtKB-KW"/>
</dbReference>
<evidence type="ECO:0000256" key="1">
    <source>
        <dbReference type="ARBA" id="ARBA00001947"/>
    </source>
</evidence>
<evidence type="ECO:0000256" key="19">
    <source>
        <dbReference type="SAM" id="Phobius"/>
    </source>
</evidence>
<evidence type="ECO:0000256" key="10">
    <source>
        <dbReference type="ARBA" id="ARBA00022723"/>
    </source>
</evidence>
<evidence type="ECO:0000256" key="2">
    <source>
        <dbReference type="ARBA" id="ARBA00003273"/>
    </source>
</evidence>
<protein>
    <recommendedName>
        <fullName evidence="6">Vacuolar membrane protease</fullName>
    </recommendedName>
    <alternativeName>
        <fullName evidence="18">FXNA-related family protease 1</fullName>
    </alternativeName>
</protein>
<evidence type="ECO:0000259" key="20">
    <source>
        <dbReference type="Pfam" id="PF04389"/>
    </source>
</evidence>
<evidence type="ECO:0000256" key="13">
    <source>
        <dbReference type="ARBA" id="ARBA00022833"/>
    </source>
</evidence>
<dbReference type="Gene3D" id="3.40.630.10">
    <property type="entry name" value="Zn peptidases"/>
    <property type="match status" value="1"/>
</dbReference>
<name>A0A0K9PSW6_ZOSMR</name>
<accession>A0A0K9PSW6</accession>
<dbReference type="InterPro" id="IPR045175">
    <property type="entry name" value="M28_fam"/>
</dbReference>
<dbReference type="Proteomes" id="UP000036987">
    <property type="component" value="Unassembled WGS sequence"/>
</dbReference>
<feature type="transmembrane region" description="Helical" evidence="19">
    <location>
        <begin position="226"/>
        <end position="253"/>
    </location>
</feature>
<keyword evidence="16 19" id="KW-0472">Membrane</keyword>
<dbReference type="EMBL" id="LFYR01000678">
    <property type="protein sequence ID" value="KMZ71335.1"/>
    <property type="molecule type" value="Genomic_DNA"/>
</dbReference>
<evidence type="ECO:0000256" key="3">
    <source>
        <dbReference type="ARBA" id="ARBA00004128"/>
    </source>
</evidence>
<dbReference type="GO" id="GO:0008235">
    <property type="term" value="F:metalloexopeptidase activity"/>
    <property type="evidence" value="ECO:0007669"/>
    <property type="project" value="InterPro"/>
</dbReference>
<keyword evidence="7" id="KW-0926">Vacuole</keyword>
<evidence type="ECO:0000256" key="9">
    <source>
        <dbReference type="ARBA" id="ARBA00022692"/>
    </source>
</evidence>
<comment type="subcellular location">
    <subcellularLocation>
        <location evidence="4">Endoplasmic reticulum membrane</location>
        <topology evidence="4">Multi-pass membrane protein</topology>
    </subcellularLocation>
    <subcellularLocation>
        <location evidence="3">Vacuole membrane</location>
        <topology evidence="3">Multi-pass membrane protein</topology>
    </subcellularLocation>
</comment>
<dbReference type="GO" id="GO:0005789">
    <property type="term" value="C:endoplasmic reticulum membrane"/>
    <property type="evidence" value="ECO:0007669"/>
    <property type="project" value="UniProtKB-SubCell"/>
</dbReference>
<feature type="transmembrane region" description="Helical" evidence="19">
    <location>
        <begin position="419"/>
        <end position="442"/>
    </location>
</feature>
<dbReference type="STRING" id="29655.A0A0K9PSW6"/>
<reference evidence="22" key="1">
    <citation type="journal article" date="2016" name="Nature">
        <title>The genome of the seagrass Zostera marina reveals angiosperm adaptation to the sea.</title>
        <authorList>
            <person name="Olsen J.L."/>
            <person name="Rouze P."/>
            <person name="Verhelst B."/>
            <person name="Lin Y.-C."/>
            <person name="Bayer T."/>
            <person name="Collen J."/>
            <person name="Dattolo E."/>
            <person name="De Paoli E."/>
            <person name="Dittami S."/>
            <person name="Maumus F."/>
            <person name="Michel G."/>
            <person name="Kersting A."/>
            <person name="Lauritano C."/>
            <person name="Lohaus R."/>
            <person name="Toepel M."/>
            <person name="Tonon T."/>
            <person name="Vanneste K."/>
            <person name="Amirebrahimi M."/>
            <person name="Brakel J."/>
            <person name="Bostroem C."/>
            <person name="Chovatia M."/>
            <person name="Grimwood J."/>
            <person name="Jenkins J.W."/>
            <person name="Jueterbock A."/>
            <person name="Mraz A."/>
            <person name="Stam W.T."/>
            <person name="Tice H."/>
            <person name="Bornberg-Bauer E."/>
            <person name="Green P.J."/>
            <person name="Pearson G.A."/>
            <person name="Procaccini G."/>
            <person name="Duarte C.M."/>
            <person name="Schmutz J."/>
            <person name="Reusch T.B.H."/>
            <person name="Van de Peer Y."/>
        </authorList>
    </citation>
    <scope>NUCLEOTIDE SEQUENCE [LARGE SCALE GENOMIC DNA]</scope>
    <source>
        <strain evidence="22">cv. Finnish</strain>
    </source>
</reference>
<evidence type="ECO:0000313" key="21">
    <source>
        <dbReference type="EMBL" id="KMZ71335.1"/>
    </source>
</evidence>
<evidence type="ECO:0000256" key="12">
    <source>
        <dbReference type="ARBA" id="ARBA00022824"/>
    </source>
</evidence>
<evidence type="ECO:0000256" key="18">
    <source>
        <dbReference type="ARBA" id="ARBA00031512"/>
    </source>
</evidence>
<keyword evidence="11" id="KW-0378">Hydrolase</keyword>